<protein>
    <submittedName>
        <fullName evidence="1">Uncharacterized protein</fullName>
    </submittedName>
</protein>
<name>A0ABP0U4U7_9BRYO</name>
<dbReference type="EMBL" id="OZ019911">
    <property type="protein sequence ID" value="CAK9212675.1"/>
    <property type="molecule type" value="Genomic_DNA"/>
</dbReference>
<sequence length="101" mass="11483">MGTNCGCKWLMVMEANKQKALSFWPETLPLVQSAIECYKMPLLGNITSQQWHCTTERSKETNSNYADDFKDVSAVTGIRKTERSAVQWLAWPSLKVKSLLL</sequence>
<accession>A0ABP0U4U7</accession>
<evidence type="ECO:0000313" key="2">
    <source>
        <dbReference type="Proteomes" id="UP001497512"/>
    </source>
</evidence>
<reference evidence="1" key="1">
    <citation type="submission" date="2024-02" db="EMBL/GenBank/DDBJ databases">
        <authorList>
            <consortium name="ELIXIR-Norway"/>
            <consortium name="Elixir Norway"/>
        </authorList>
    </citation>
    <scope>NUCLEOTIDE SEQUENCE</scope>
</reference>
<dbReference type="Proteomes" id="UP001497512">
    <property type="component" value="Chromosome 19"/>
</dbReference>
<proteinExistence type="predicted"/>
<evidence type="ECO:0000313" key="1">
    <source>
        <dbReference type="EMBL" id="CAK9212675.1"/>
    </source>
</evidence>
<organism evidence="1 2">
    <name type="scientific">Sphagnum troendelagicum</name>
    <dbReference type="NCBI Taxonomy" id="128251"/>
    <lineage>
        <taxon>Eukaryota</taxon>
        <taxon>Viridiplantae</taxon>
        <taxon>Streptophyta</taxon>
        <taxon>Embryophyta</taxon>
        <taxon>Bryophyta</taxon>
        <taxon>Sphagnophytina</taxon>
        <taxon>Sphagnopsida</taxon>
        <taxon>Sphagnales</taxon>
        <taxon>Sphagnaceae</taxon>
        <taxon>Sphagnum</taxon>
    </lineage>
</organism>
<gene>
    <name evidence="1" type="ORF">CSSPTR1EN2_LOCUS11355</name>
</gene>
<keyword evidence="2" id="KW-1185">Reference proteome</keyword>